<feature type="binding site" evidence="7">
    <location>
        <position position="374"/>
    </location>
    <ligand>
        <name>deamido-NAD(+)</name>
        <dbReference type="ChEBI" id="CHEBI:58437"/>
        <note>ligand shared between two neighboring subunits</note>
    </ligand>
</feature>
<comment type="pathway">
    <text evidence="1 7 8">Cofactor biosynthesis; NAD(+) biosynthesis; NAD(+) from deamido-NAD(+) (L-Gln route): step 1/1.</text>
</comment>
<evidence type="ECO:0000256" key="1">
    <source>
        <dbReference type="ARBA" id="ARBA00005188"/>
    </source>
</evidence>
<dbReference type="PANTHER" id="PTHR23090:SF9">
    <property type="entry name" value="GLUTAMINE-DEPENDENT NAD(+) SYNTHETASE"/>
    <property type="match status" value="1"/>
</dbReference>
<comment type="catalytic activity">
    <reaction evidence="7 8">
        <text>deamido-NAD(+) + L-glutamine + ATP + H2O = L-glutamate + AMP + diphosphate + NAD(+) + H(+)</text>
        <dbReference type="Rhea" id="RHEA:24384"/>
        <dbReference type="ChEBI" id="CHEBI:15377"/>
        <dbReference type="ChEBI" id="CHEBI:15378"/>
        <dbReference type="ChEBI" id="CHEBI:29985"/>
        <dbReference type="ChEBI" id="CHEBI:30616"/>
        <dbReference type="ChEBI" id="CHEBI:33019"/>
        <dbReference type="ChEBI" id="CHEBI:57540"/>
        <dbReference type="ChEBI" id="CHEBI:58359"/>
        <dbReference type="ChEBI" id="CHEBI:58437"/>
        <dbReference type="ChEBI" id="CHEBI:456215"/>
        <dbReference type="EC" id="6.3.5.1"/>
    </reaction>
</comment>
<dbReference type="GO" id="GO:0008795">
    <property type="term" value="F:NAD+ synthase activity"/>
    <property type="evidence" value="ECO:0007669"/>
    <property type="project" value="UniProtKB-UniRule"/>
</dbReference>
<sequence>MQTLRIAMAQLSLHVGAIEEKATRIIQLAVSLDGQADAVVFPEMTLTGYPAEDLLLRMDVHERIESALKMIVEASLDINLDILVGAPVFDQGQMYNALIQIRQGVEVKRYYKRCLPNYSVFDEKRYFGPGQQDCLTEIAGVPVALAICEDLWSDEVMAEAVINQAKLMISTNASPYHLRKQQQRVQVVKERAQQGNMPLLYVHWAGAQDDLIFDGCSFVVDATGRLTEQAAAFREDVRIVELRCGENDEYIPYAQALPPVLSEDAEIYQAITLGLRDYVRKNNFNGVVLGLSGGIDSALSLAIAVDALGAEAVEAIMLPSEYTSQMSLDDARAQANMLGVNYHVLPITDSYQALQQALVPALGKGRPFGVTDENLQARSRGVLLMAVSNATGKMLLTTGNKSEMAVGYATLYGDMCGGYNALKDVLKTRVFKLAHYRNTLSPAIPEQVISRPPSAELAPNQKDEDSLPPYEVLDQIIERYVDYDQSAVDIISAGFNDVDVKRILRLIGQNEYKRRQSAPGPRISQRAFTRERRYPLTSAFDRDLG</sequence>
<dbReference type="GO" id="GO:0005737">
    <property type="term" value="C:cytoplasm"/>
    <property type="evidence" value="ECO:0007669"/>
    <property type="project" value="InterPro"/>
</dbReference>
<dbReference type="PROSITE" id="PS50263">
    <property type="entry name" value="CN_HYDROLASE"/>
    <property type="match status" value="1"/>
</dbReference>
<feature type="binding site" evidence="7">
    <location>
        <position position="513"/>
    </location>
    <ligand>
        <name>deamido-NAD(+)</name>
        <dbReference type="ChEBI" id="CHEBI:58437"/>
        <note>ligand shared between two neighboring subunits</note>
    </ligand>
</feature>
<accession>A0A1L6TE97</accession>
<keyword evidence="6 7" id="KW-0520">NAD</keyword>
<dbReference type="InterPro" id="IPR003694">
    <property type="entry name" value="NAD_synthase"/>
</dbReference>
<dbReference type="Pfam" id="PF02540">
    <property type="entry name" value="NAD_synthase"/>
    <property type="match status" value="1"/>
</dbReference>
<dbReference type="InterPro" id="IPR014445">
    <property type="entry name" value="Gln-dep_NAD_synthase"/>
</dbReference>
<reference evidence="10 11" key="1">
    <citation type="journal article" date="2014" name="Genome Announc.">
        <title>Comparative Genome Analysis of Two Isolates of the Fish Pathogen Piscirickettsia salmonis from Different Hosts Reveals Major Differences in Virulence-Associated Secretion Systems.</title>
        <authorList>
            <person name="Bohle H."/>
            <person name="Henriquez P."/>
            <person name="Grothusen H."/>
            <person name="Navas E."/>
            <person name="Sandoval A."/>
            <person name="Bustamante F."/>
            <person name="Bustos P."/>
            <person name="Mancilla M."/>
        </authorList>
    </citation>
    <scope>NUCLEOTIDE SEQUENCE [LARGE SCALE GENOMIC DNA]</scope>
    <source>
        <strain evidence="11">B1-32597</strain>
    </source>
</reference>
<dbReference type="RefSeq" id="WP_017377046.1">
    <property type="nucleotide sequence ID" value="NZ_CP012508.1"/>
</dbReference>
<dbReference type="SUPFAM" id="SSF52402">
    <property type="entry name" value="Adenine nucleotide alpha hydrolases-like"/>
    <property type="match status" value="1"/>
</dbReference>
<dbReference type="HAMAP" id="MF_02090">
    <property type="entry name" value="NadE_glutamine_dep"/>
    <property type="match status" value="1"/>
</dbReference>
<feature type="binding site" evidence="7">
    <location>
        <begin position="290"/>
        <end position="297"/>
    </location>
    <ligand>
        <name>ATP</name>
        <dbReference type="ChEBI" id="CHEBI:30616"/>
    </ligand>
</feature>
<dbReference type="GO" id="GO:0005524">
    <property type="term" value="F:ATP binding"/>
    <property type="evidence" value="ECO:0007669"/>
    <property type="project" value="UniProtKB-UniRule"/>
</dbReference>
<dbReference type="PIRSF" id="PIRSF006630">
    <property type="entry name" value="NADS_GAT"/>
    <property type="match status" value="1"/>
</dbReference>
<dbReference type="GO" id="GO:0009435">
    <property type="term" value="P:NAD+ biosynthetic process"/>
    <property type="evidence" value="ECO:0007669"/>
    <property type="project" value="UniProtKB-UniRule"/>
</dbReference>
<evidence type="ECO:0000256" key="8">
    <source>
        <dbReference type="PIRNR" id="PIRNR006630"/>
    </source>
</evidence>
<evidence type="ECO:0000256" key="9">
    <source>
        <dbReference type="RuleBase" id="RU003811"/>
    </source>
</evidence>
<name>A0A1L6TE97_PISSA</name>
<feature type="binding site" evidence="7">
    <location>
        <position position="118"/>
    </location>
    <ligand>
        <name>L-glutamine</name>
        <dbReference type="ChEBI" id="CHEBI:58359"/>
    </ligand>
</feature>
<evidence type="ECO:0000313" key="10">
    <source>
        <dbReference type="EMBL" id="ALB23710.1"/>
    </source>
</evidence>
<proteinExistence type="inferred from homology"/>
<feature type="active site" description="For glutaminase activity" evidence="7">
    <location>
        <position position="112"/>
    </location>
</feature>
<comment type="caution">
    <text evidence="7">Lacks conserved residue(s) required for the propagation of feature annotation.</text>
</comment>
<dbReference type="Proteomes" id="UP000029558">
    <property type="component" value="Chromosome"/>
</dbReference>
<dbReference type="NCBIfam" id="NF010588">
    <property type="entry name" value="PRK13981.1"/>
    <property type="match status" value="1"/>
</dbReference>
<dbReference type="OrthoDB" id="9760188at2"/>
<dbReference type="CDD" id="cd00553">
    <property type="entry name" value="NAD_synthase"/>
    <property type="match status" value="1"/>
</dbReference>
<dbReference type="EC" id="6.3.5.1" evidence="7 8"/>
<dbReference type="InterPro" id="IPR003010">
    <property type="entry name" value="C-N_Hydrolase"/>
</dbReference>
<keyword evidence="4 7" id="KW-0547">Nucleotide-binding</keyword>
<dbReference type="InterPro" id="IPR022310">
    <property type="entry name" value="NAD/GMP_synthase"/>
</dbReference>
<keyword evidence="3 7" id="KW-0436">Ligase</keyword>
<dbReference type="InterPro" id="IPR014729">
    <property type="entry name" value="Rossmann-like_a/b/a_fold"/>
</dbReference>
<dbReference type="InterPro" id="IPR036526">
    <property type="entry name" value="C-N_Hydrolase_sf"/>
</dbReference>
<evidence type="ECO:0000256" key="7">
    <source>
        <dbReference type="HAMAP-Rule" id="MF_02090"/>
    </source>
</evidence>
<protein>
    <recommendedName>
        <fullName evidence="7 8">Glutamine-dependent NAD(+) synthetase</fullName>
        <ecNumber evidence="7 8">6.3.5.1</ecNumber>
    </recommendedName>
    <alternativeName>
        <fullName evidence="7 8">NAD(+) synthase [glutamine-hydrolyzing]</fullName>
    </alternativeName>
</protein>
<feature type="active site" description="Proton acceptor; for glutaminase activity" evidence="7">
    <location>
        <position position="43"/>
    </location>
</feature>
<dbReference type="PANTHER" id="PTHR23090">
    <property type="entry name" value="NH 3 /GLUTAMINE-DEPENDENT NAD + SYNTHETASE"/>
    <property type="match status" value="1"/>
</dbReference>
<evidence type="ECO:0000313" key="11">
    <source>
        <dbReference type="Proteomes" id="UP000029558"/>
    </source>
</evidence>
<evidence type="ECO:0000256" key="5">
    <source>
        <dbReference type="ARBA" id="ARBA00022840"/>
    </source>
</evidence>
<comment type="similarity">
    <text evidence="9">Belongs to the NAD synthetase family.</text>
</comment>
<dbReference type="GO" id="GO:0004359">
    <property type="term" value="F:glutaminase activity"/>
    <property type="evidence" value="ECO:0007669"/>
    <property type="project" value="InterPro"/>
</dbReference>
<comment type="similarity">
    <text evidence="2 7 8">In the C-terminal section; belongs to the NAD synthetase family.</text>
</comment>
<dbReference type="AlphaFoldDB" id="A0A1L6TE97"/>
<feature type="binding site" evidence="7">
    <location>
        <position position="398"/>
    </location>
    <ligand>
        <name>ATP</name>
        <dbReference type="ChEBI" id="CHEBI:30616"/>
    </ligand>
</feature>
<organism evidence="10 11">
    <name type="scientific">Piscirickettsia salmonis</name>
    <dbReference type="NCBI Taxonomy" id="1238"/>
    <lineage>
        <taxon>Bacteria</taxon>
        <taxon>Pseudomonadati</taxon>
        <taxon>Pseudomonadota</taxon>
        <taxon>Gammaproteobacteria</taxon>
        <taxon>Thiotrichales</taxon>
        <taxon>Piscirickettsiaceae</taxon>
        <taxon>Piscirickettsia</taxon>
    </lineage>
</organism>
<evidence type="ECO:0000256" key="4">
    <source>
        <dbReference type="ARBA" id="ARBA00022741"/>
    </source>
</evidence>
<comment type="function">
    <text evidence="7">Catalyzes the ATP-dependent amidation of deamido-NAD to form NAD. Uses L-glutamine as a nitrogen source.</text>
</comment>
<dbReference type="Gene3D" id="3.60.110.10">
    <property type="entry name" value="Carbon-nitrogen hydrolase"/>
    <property type="match status" value="1"/>
</dbReference>
<keyword evidence="5 7" id="KW-0067">ATP-binding</keyword>
<gene>
    <name evidence="7" type="primary">nadE</name>
    <name evidence="10" type="ORF">KU39_2534</name>
</gene>
<feature type="binding site" evidence="7">
    <location>
        <position position="174"/>
    </location>
    <ligand>
        <name>L-glutamine</name>
        <dbReference type="ChEBI" id="CHEBI:58359"/>
    </ligand>
</feature>
<evidence type="ECO:0000256" key="6">
    <source>
        <dbReference type="ARBA" id="ARBA00023027"/>
    </source>
</evidence>
<dbReference type="SUPFAM" id="SSF56317">
    <property type="entry name" value="Carbon-nitrogen hydrolase"/>
    <property type="match status" value="1"/>
</dbReference>
<dbReference type="GO" id="GO:0003952">
    <property type="term" value="F:NAD+ synthase (glutamine-hydrolyzing) activity"/>
    <property type="evidence" value="ECO:0007669"/>
    <property type="project" value="UniProtKB-UniRule"/>
</dbReference>
<dbReference type="CDD" id="cd07570">
    <property type="entry name" value="GAT_Gln-NAD-synth"/>
    <property type="match status" value="1"/>
</dbReference>
<dbReference type="FunFam" id="3.40.50.620:FF:000106">
    <property type="entry name" value="Glutamine-dependent NAD(+) synthetase"/>
    <property type="match status" value="1"/>
</dbReference>
<feature type="binding site" evidence="7">
    <location>
        <position position="403"/>
    </location>
    <ligand>
        <name>deamido-NAD(+)</name>
        <dbReference type="ChEBI" id="CHEBI:58437"/>
        <note>ligand shared between two neighboring subunits</note>
    </ligand>
</feature>
<feature type="active site" description="Nucleophile; for glutaminase activity" evidence="7">
    <location>
        <position position="148"/>
    </location>
</feature>
<dbReference type="NCBIfam" id="TIGR00552">
    <property type="entry name" value="nadE"/>
    <property type="match status" value="1"/>
</dbReference>
<dbReference type="Gene3D" id="3.40.50.620">
    <property type="entry name" value="HUPs"/>
    <property type="match status" value="1"/>
</dbReference>
<evidence type="ECO:0000256" key="2">
    <source>
        <dbReference type="ARBA" id="ARBA00007145"/>
    </source>
</evidence>
<dbReference type="Pfam" id="PF00795">
    <property type="entry name" value="CN_hydrolase"/>
    <property type="match status" value="1"/>
</dbReference>
<feature type="binding site" evidence="7">
    <location>
        <position position="180"/>
    </location>
    <ligand>
        <name>L-glutamine</name>
        <dbReference type="ChEBI" id="CHEBI:58359"/>
    </ligand>
</feature>
<evidence type="ECO:0000256" key="3">
    <source>
        <dbReference type="ARBA" id="ARBA00022598"/>
    </source>
</evidence>
<dbReference type="EMBL" id="CP012508">
    <property type="protein sequence ID" value="ALB23710.1"/>
    <property type="molecule type" value="Genomic_DNA"/>
</dbReference>